<gene>
    <name evidence="1" type="ORF">BTO20_05960</name>
</gene>
<name>A0A1Y0BZ50_9MYCO</name>
<proteinExistence type="predicted"/>
<sequence length="81" mass="8807">MGDSSGEADRPIVDFSIPERIVRWRRYAREEARAAQKAADDNPAEAILAASLATMYLALAADADRFGELPEIPDDEVGGDE</sequence>
<dbReference type="RefSeq" id="WP_087074199.1">
    <property type="nucleotide sequence ID" value="NZ_CP020809.1"/>
</dbReference>
<dbReference type="KEGG" id="mdx:BTO20_05960"/>
<reference evidence="1 2" key="1">
    <citation type="submission" date="2017-04" db="EMBL/GenBank/DDBJ databases">
        <title>Whole Genome Sequence of 1,4-Dioxane Degrading Bacterium Mycobacterium dioxanotrophicus PH-06.</title>
        <authorList>
            <person name="He Y."/>
        </authorList>
    </citation>
    <scope>NUCLEOTIDE SEQUENCE [LARGE SCALE GENOMIC DNA]</scope>
    <source>
        <strain evidence="1 2">PH-06</strain>
    </source>
</reference>
<accession>A0A1Y0BZ50</accession>
<evidence type="ECO:0000313" key="1">
    <source>
        <dbReference type="EMBL" id="ART68189.1"/>
    </source>
</evidence>
<dbReference type="EMBL" id="CP020809">
    <property type="protein sequence ID" value="ART68189.1"/>
    <property type="molecule type" value="Genomic_DNA"/>
</dbReference>
<keyword evidence="2" id="KW-1185">Reference proteome</keyword>
<protein>
    <submittedName>
        <fullName evidence="1">Uncharacterized protein</fullName>
    </submittedName>
</protein>
<dbReference type="AlphaFoldDB" id="A0A1Y0BZ50"/>
<evidence type="ECO:0000313" key="2">
    <source>
        <dbReference type="Proteomes" id="UP000195331"/>
    </source>
</evidence>
<organism evidence="1 2">
    <name type="scientific">Mycobacterium dioxanotrophicus</name>
    <dbReference type="NCBI Taxonomy" id="482462"/>
    <lineage>
        <taxon>Bacteria</taxon>
        <taxon>Bacillati</taxon>
        <taxon>Actinomycetota</taxon>
        <taxon>Actinomycetes</taxon>
        <taxon>Mycobacteriales</taxon>
        <taxon>Mycobacteriaceae</taxon>
        <taxon>Mycobacterium</taxon>
    </lineage>
</organism>
<dbReference type="Proteomes" id="UP000195331">
    <property type="component" value="Chromosome"/>
</dbReference>